<dbReference type="AlphaFoldDB" id="C3XW78"/>
<feature type="transmembrane region" description="Helical" evidence="8">
    <location>
        <begin position="558"/>
        <end position="580"/>
    </location>
</feature>
<protein>
    <recommendedName>
        <fullName evidence="6">Protein unc-93 homolog A</fullName>
    </recommendedName>
</protein>
<dbReference type="eggNOG" id="KOG3097">
    <property type="taxonomic scope" value="Eukaryota"/>
</dbReference>
<dbReference type="InterPro" id="IPR036259">
    <property type="entry name" value="MFS_trans_sf"/>
</dbReference>
<name>C3XW78_BRAFL</name>
<feature type="transmembrane region" description="Helical" evidence="8">
    <location>
        <begin position="802"/>
        <end position="820"/>
    </location>
</feature>
<evidence type="ECO:0000256" key="3">
    <source>
        <dbReference type="ARBA" id="ARBA00022692"/>
    </source>
</evidence>
<dbReference type="Pfam" id="PF05978">
    <property type="entry name" value="UNC-93"/>
    <property type="match status" value="1"/>
</dbReference>
<reference evidence="9" key="1">
    <citation type="journal article" date="2008" name="Nature">
        <title>The amphioxus genome and the evolution of the chordate karyotype.</title>
        <authorList>
            <consortium name="US DOE Joint Genome Institute (JGI-PGF)"/>
            <person name="Putnam N.H."/>
            <person name="Butts T."/>
            <person name="Ferrier D.E.K."/>
            <person name="Furlong R.F."/>
            <person name="Hellsten U."/>
            <person name="Kawashima T."/>
            <person name="Robinson-Rechavi M."/>
            <person name="Shoguchi E."/>
            <person name="Terry A."/>
            <person name="Yu J.-K."/>
            <person name="Benito-Gutierrez E.L."/>
            <person name="Dubchak I."/>
            <person name="Garcia-Fernandez J."/>
            <person name="Gibson-Brown J.J."/>
            <person name="Grigoriev I.V."/>
            <person name="Horton A.C."/>
            <person name="de Jong P.J."/>
            <person name="Jurka J."/>
            <person name="Kapitonov V.V."/>
            <person name="Kohara Y."/>
            <person name="Kuroki Y."/>
            <person name="Lindquist E."/>
            <person name="Lucas S."/>
            <person name="Osoegawa K."/>
            <person name="Pennacchio L.A."/>
            <person name="Salamov A.A."/>
            <person name="Satou Y."/>
            <person name="Sauka-Spengler T."/>
            <person name="Schmutz J."/>
            <person name="Shin-I T."/>
            <person name="Toyoda A."/>
            <person name="Bronner-Fraser M."/>
            <person name="Fujiyama A."/>
            <person name="Holland L.Z."/>
            <person name="Holland P.W.H."/>
            <person name="Satoh N."/>
            <person name="Rokhsar D.S."/>
        </authorList>
    </citation>
    <scope>NUCLEOTIDE SEQUENCE [LARGE SCALE GENOMIC DNA]</scope>
    <source>
        <strain evidence="9">S238N-H82</strain>
        <tissue evidence="9">Testes</tissue>
    </source>
</reference>
<evidence type="ECO:0000256" key="2">
    <source>
        <dbReference type="ARBA" id="ARBA00009172"/>
    </source>
</evidence>
<gene>
    <name evidence="9" type="ORF">BRAFLDRAFT_63750</name>
</gene>
<keyword evidence="5 8" id="KW-0472">Membrane</keyword>
<feature type="transmembrane region" description="Helical" evidence="8">
    <location>
        <begin position="534"/>
        <end position="552"/>
    </location>
</feature>
<feature type="transmembrane region" description="Helical" evidence="8">
    <location>
        <begin position="209"/>
        <end position="233"/>
    </location>
</feature>
<dbReference type="PANTHER" id="PTHR19444">
    <property type="entry name" value="UNC-93 RELATED"/>
    <property type="match status" value="1"/>
</dbReference>
<dbReference type="InterPro" id="IPR051951">
    <property type="entry name" value="UNC-93_regulatory"/>
</dbReference>
<keyword evidence="4 8" id="KW-1133">Transmembrane helix</keyword>
<feature type="transmembrane region" description="Helical" evidence="8">
    <location>
        <begin position="892"/>
        <end position="909"/>
    </location>
</feature>
<feature type="transmembrane region" description="Helical" evidence="8">
    <location>
        <begin position="346"/>
        <end position="364"/>
    </location>
</feature>
<feature type="transmembrane region" description="Helical" evidence="8">
    <location>
        <begin position="267"/>
        <end position="285"/>
    </location>
</feature>
<feature type="transmembrane region" description="Helical" evidence="8">
    <location>
        <begin position="738"/>
        <end position="756"/>
    </location>
</feature>
<comment type="similarity">
    <text evidence="2">Belongs to the unc-93 family.</text>
</comment>
<sequence>MKQHTASTDGAVHQPMSTKRIWKNLLVLAFVFLVNFTAFRALQNLQSTLNSEAGLGRIVQVDRCHLFARARFVHKFKLLPVLVYSGAVLRLAWRQFWSTVDGSEHVPGLANSAQEYANITLLQHGTEGAMAKFNGVFYFLFDLSGISGNLISSLVLSTGRQDIGKGEFCGARDCGIRPENNWTTHYYLTNSTNMSYNSTGFRLDGKQQVIVYTLFGIYLSCNIFAILIACLFLDKDVQKKPTRLDSEPMQISQHLIRTLKVFKDFRFVLLTPLIFMFGMTYATVAGDYSKAVGYVLLCYRVTSSVFSLLSGHVNRYVGTRSLIGAAAVAMVVLLGYMLWWQPEETAVASIYLVAGGWSATLAVWQTQLDALIGVLFLNNKEAAFAGMKMTHALGSAMTFAYSSAVCTGVKLFILLAVLAAGLVGYGVLEWKTRREARQGETMEHNVCNKGPASEEEVTQSSQPTSTRRIWKNLIVLAVVFLVNFTAFRALQNLQSTLNSEAGLGVVSLSCVYASMVLSCLYAPFFIHKVGSCKWTVVVCFFGHILYTGSNFYPSWFTLIPSSILLGAVSGPLWTAQITYLTSSAQEYAKLVQHDNTEGDIAKFNGVFYFIFELAGLSGNLISSLVLSVGKQDIGKGEFCGAMDCGVRPETKNWTYYVTNSSTPPMTSNHNATEITDEKQQVIVYTLFGVFLACNILAALIAGLCLDKDVKNLQLASSEPVQVSQLLLRTVRVFKDVDYVLLMPLLVIIGMSEAIVAGEVTKSYVSCVLGVQMVGYVMVSFSVTSGVFSPLFGHLSKYTGTRILIIAAVVANAVLLIYMLLWQPDEDSLARILSVAGGWGVVRAVWHTQLYAVLGATFPTNQEAVFANTKMTQSVGNMLVFAYSAALCMDVKLYIYIAVLAVGTVGYGALEWKTRDKNSPKADPSGSTVDRGKGCDAALERWDLMKGKRRYNH</sequence>
<feature type="transmembrane region" description="Helical" evidence="8">
    <location>
        <begin position="762"/>
        <end position="790"/>
    </location>
</feature>
<evidence type="ECO:0000256" key="5">
    <source>
        <dbReference type="ARBA" id="ARBA00023136"/>
    </source>
</evidence>
<feature type="transmembrane region" description="Helical" evidence="8">
    <location>
        <begin position="681"/>
        <end position="705"/>
    </location>
</feature>
<evidence type="ECO:0000256" key="6">
    <source>
        <dbReference type="ARBA" id="ARBA00040854"/>
    </source>
</evidence>
<evidence type="ECO:0000256" key="8">
    <source>
        <dbReference type="SAM" id="Phobius"/>
    </source>
</evidence>
<feature type="transmembrane region" description="Helical" evidence="8">
    <location>
        <begin position="606"/>
        <end position="628"/>
    </location>
</feature>
<evidence type="ECO:0000256" key="7">
    <source>
        <dbReference type="SAM" id="MobiDB-lite"/>
    </source>
</evidence>
<dbReference type="EMBL" id="GG666471">
    <property type="protein sequence ID" value="EEN67612.1"/>
    <property type="molecule type" value="Genomic_DNA"/>
</dbReference>
<feature type="region of interest" description="Disordered" evidence="7">
    <location>
        <begin position="441"/>
        <end position="461"/>
    </location>
</feature>
<dbReference type="PANTHER" id="PTHR19444:SF13">
    <property type="entry name" value="PROTEIN UNC-93 HOMOLOG A"/>
    <property type="match status" value="1"/>
</dbReference>
<feature type="transmembrane region" description="Helical" evidence="8">
    <location>
        <begin position="321"/>
        <end position="340"/>
    </location>
</feature>
<dbReference type="GO" id="GO:0016020">
    <property type="term" value="C:membrane"/>
    <property type="evidence" value="ECO:0007669"/>
    <property type="project" value="UniProtKB-SubCell"/>
</dbReference>
<feature type="transmembrane region" description="Helical" evidence="8">
    <location>
        <begin position="469"/>
        <end position="490"/>
    </location>
</feature>
<comment type="subcellular location">
    <subcellularLocation>
        <location evidence="1">Membrane</location>
        <topology evidence="1">Multi-pass membrane protein</topology>
    </subcellularLocation>
</comment>
<dbReference type="SUPFAM" id="SSF103473">
    <property type="entry name" value="MFS general substrate transporter"/>
    <property type="match status" value="2"/>
</dbReference>
<feature type="transmembrane region" description="Helical" evidence="8">
    <location>
        <begin position="21"/>
        <end position="42"/>
    </location>
</feature>
<keyword evidence="3 8" id="KW-0812">Transmembrane</keyword>
<evidence type="ECO:0000256" key="1">
    <source>
        <dbReference type="ARBA" id="ARBA00004141"/>
    </source>
</evidence>
<dbReference type="InterPro" id="IPR010291">
    <property type="entry name" value="Ion_channel_UNC-93"/>
</dbReference>
<evidence type="ECO:0000313" key="9">
    <source>
        <dbReference type="EMBL" id="EEN67612.1"/>
    </source>
</evidence>
<dbReference type="Gene3D" id="1.20.1250.20">
    <property type="entry name" value="MFS general substrate transporter like domains"/>
    <property type="match status" value="2"/>
</dbReference>
<accession>C3XW78</accession>
<feature type="transmembrane region" description="Helical" evidence="8">
    <location>
        <begin position="502"/>
        <end position="522"/>
    </location>
</feature>
<proteinExistence type="inferred from homology"/>
<dbReference type="InParanoid" id="C3XW78"/>
<organism>
    <name type="scientific">Branchiostoma floridae</name>
    <name type="common">Florida lancelet</name>
    <name type="synonym">Amphioxus</name>
    <dbReference type="NCBI Taxonomy" id="7739"/>
    <lineage>
        <taxon>Eukaryota</taxon>
        <taxon>Metazoa</taxon>
        <taxon>Chordata</taxon>
        <taxon>Cephalochordata</taxon>
        <taxon>Leptocardii</taxon>
        <taxon>Amphioxiformes</taxon>
        <taxon>Branchiostomatidae</taxon>
        <taxon>Branchiostoma</taxon>
    </lineage>
</organism>
<evidence type="ECO:0000256" key="4">
    <source>
        <dbReference type="ARBA" id="ARBA00022989"/>
    </source>
</evidence>
<feature type="transmembrane region" description="Helical" evidence="8">
    <location>
        <begin position="411"/>
        <end position="428"/>
    </location>
</feature>